<organism evidence="2 3">
    <name type="scientific">Pseudoxanthomonas putridarboris</name>
    <dbReference type="NCBI Taxonomy" id="752605"/>
    <lineage>
        <taxon>Bacteria</taxon>
        <taxon>Pseudomonadati</taxon>
        <taxon>Pseudomonadota</taxon>
        <taxon>Gammaproteobacteria</taxon>
        <taxon>Lysobacterales</taxon>
        <taxon>Lysobacteraceae</taxon>
        <taxon>Pseudoxanthomonas</taxon>
    </lineage>
</organism>
<evidence type="ECO:0000313" key="3">
    <source>
        <dbReference type="Proteomes" id="UP001459204"/>
    </source>
</evidence>
<dbReference type="EMBL" id="JBBWWT010000004">
    <property type="protein sequence ID" value="MEL1264799.1"/>
    <property type="molecule type" value="Genomic_DNA"/>
</dbReference>
<protein>
    <submittedName>
        <fullName evidence="2">Uncharacterized protein</fullName>
    </submittedName>
</protein>
<name>A0ABU9J1L1_9GAMM</name>
<feature type="transmembrane region" description="Helical" evidence="1">
    <location>
        <begin position="46"/>
        <end position="74"/>
    </location>
</feature>
<dbReference type="RefSeq" id="WP_341725985.1">
    <property type="nucleotide sequence ID" value="NZ_JBBWWT010000004.1"/>
</dbReference>
<proteinExistence type="predicted"/>
<comment type="caution">
    <text evidence="2">The sequence shown here is derived from an EMBL/GenBank/DDBJ whole genome shotgun (WGS) entry which is preliminary data.</text>
</comment>
<sequence>MPSLLLIVAFATAVSSAAALYAGSRHCRWASWRRLGRTGTWAGLSLAVVSLSLWIVALGTGAGLCAMLGTWMLAMMGLPYLAGMSVAPANANANADDA</sequence>
<gene>
    <name evidence="2" type="ORF">AAD027_10530</name>
</gene>
<accession>A0ABU9J1L1</accession>
<keyword evidence="1" id="KW-0812">Transmembrane</keyword>
<keyword evidence="1" id="KW-1133">Transmembrane helix</keyword>
<dbReference type="Proteomes" id="UP001459204">
    <property type="component" value="Unassembled WGS sequence"/>
</dbReference>
<reference evidence="2 3" key="1">
    <citation type="submission" date="2024-04" db="EMBL/GenBank/DDBJ databases">
        <title>Draft genome sequence of Pseudoxanthomonas putridarboris WD12.</title>
        <authorList>
            <person name="Oh J."/>
        </authorList>
    </citation>
    <scope>NUCLEOTIDE SEQUENCE [LARGE SCALE GENOMIC DNA]</scope>
    <source>
        <strain evidence="2 3">WD12</strain>
    </source>
</reference>
<keyword evidence="1" id="KW-0472">Membrane</keyword>
<evidence type="ECO:0000256" key="1">
    <source>
        <dbReference type="SAM" id="Phobius"/>
    </source>
</evidence>
<evidence type="ECO:0000313" key="2">
    <source>
        <dbReference type="EMBL" id="MEL1264799.1"/>
    </source>
</evidence>
<keyword evidence="3" id="KW-1185">Reference proteome</keyword>